<dbReference type="PANTHER" id="PTHR33936">
    <property type="entry name" value="PROTEIN CBG17840"/>
    <property type="match status" value="1"/>
</dbReference>
<evidence type="ECO:0008006" key="7">
    <source>
        <dbReference type="Google" id="ProtNLM"/>
    </source>
</evidence>
<evidence type="ECO:0000256" key="1">
    <source>
        <dbReference type="PROSITE-ProRule" id="PRU00042"/>
    </source>
</evidence>
<feature type="region of interest" description="Disordered" evidence="2">
    <location>
        <begin position="707"/>
        <end position="734"/>
    </location>
</feature>
<organism evidence="5 6">
    <name type="scientific">Zophobas morio</name>
    <dbReference type="NCBI Taxonomy" id="2755281"/>
    <lineage>
        <taxon>Eukaryota</taxon>
        <taxon>Metazoa</taxon>
        <taxon>Ecdysozoa</taxon>
        <taxon>Arthropoda</taxon>
        <taxon>Hexapoda</taxon>
        <taxon>Insecta</taxon>
        <taxon>Pterygota</taxon>
        <taxon>Neoptera</taxon>
        <taxon>Endopterygota</taxon>
        <taxon>Coleoptera</taxon>
        <taxon>Polyphaga</taxon>
        <taxon>Cucujiformia</taxon>
        <taxon>Tenebrionidae</taxon>
        <taxon>Zophobas</taxon>
    </lineage>
</organism>
<dbReference type="PROSITE" id="PS00028">
    <property type="entry name" value="ZINC_FINGER_C2H2_1"/>
    <property type="match status" value="1"/>
</dbReference>
<dbReference type="InterPro" id="IPR007527">
    <property type="entry name" value="Znf_SWIM"/>
</dbReference>
<keyword evidence="1" id="KW-0863">Zinc-finger</keyword>
<dbReference type="GO" id="GO:0008270">
    <property type="term" value="F:zinc ion binding"/>
    <property type="evidence" value="ECO:0007669"/>
    <property type="project" value="UniProtKB-KW"/>
</dbReference>
<accession>A0AA38HQS7</accession>
<sequence length="734" mass="86644">MDHPDQVSSETCIHCGKKFANSKLKNRHIKRIHGIVIENSRRCHVLCPLCKEGNILKTYENLRNHIEEIHKVSIEHVKFEFCSEQQYEDWRNAEKVDTNYAKYRTNSCKSYKTINYECNRSNTKGCGSNYCKRTEKAGGTIKIHGVCPSKLIVKIYNDGKITVDYWKTHVGHQKDELRSKHLSAVEKNMVIEKLKSGVSVDRILEDARKLEMPKLERINLLNRKDVAYLSTKHNIEGRRDKNEMVAAALKVREWNREGKNFAFFFKPEGETHDILKKEDFALAFMNSAMEDKLRNFTTIVCMDGTHGTNKKGLDLTIMLIKDDRNAGFPVAFFLSNRLDQQVQEVFLGALRIKMQQDIKPEYFMSDDDPKYYNAWIKVMTNKPQRLLCSWHIVKNWNIQGKKIHDVTMRKQMKQEMKRILNETNEKKFIELKDAYLNKLQEANELDFANYLLRYYFQDEDRIRMWAHCYRKNAGINTNMAIESLNNLLKTNQLKRRTRVTTEKLLDTIEDLVDIKMWQRILSIERPNANNYQVRIIIKAHKEAHRIKNKIEVIEKQLGGFQVKSSKNDNFYNVNLKQVCESECKTLFCIVCKICIHRYQCDCPEYMIKNSMCKHVHLVCMYEERKGTNSVLDEAAEVLGQNSQIRIHHQEETSQFLKEKMTQEEVDEVTEPNWRIVTEKHLTNWIHNLNDETFVSFWKDIQGIMRKADEKSNTTTTKRKMEKQEYFPTKKRKKA</sequence>
<dbReference type="PANTHER" id="PTHR33936:SF24">
    <property type="entry name" value="C2H2-TYPE DOMAIN-CONTAINING PROTEIN"/>
    <property type="match status" value="1"/>
</dbReference>
<dbReference type="PROSITE" id="PS50966">
    <property type="entry name" value="ZF_SWIM"/>
    <property type="match status" value="1"/>
</dbReference>
<comment type="caution">
    <text evidence="5">The sequence shown here is derived from an EMBL/GenBank/DDBJ whole genome shotgun (WGS) entry which is preliminary data.</text>
</comment>
<evidence type="ECO:0000259" key="4">
    <source>
        <dbReference type="PROSITE" id="PS50966"/>
    </source>
</evidence>
<dbReference type="AlphaFoldDB" id="A0AA38HQS7"/>
<evidence type="ECO:0000313" key="6">
    <source>
        <dbReference type="Proteomes" id="UP001168821"/>
    </source>
</evidence>
<dbReference type="Proteomes" id="UP001168821">
    <property type="component" value="Unassembled WGS sequence"/>
</dbReference>
<dbReference type="PROSITE" id="PS50157">
    <property type="entry name" value="ZINC_FINGER_C2H2_2"/>
    <property type="match status" value="1"/>
</dbReference>
<dbReference type="SMART" id="SM00355">
    <property type="entry name" value="ZnF_C2H2"/>
    <property type="match status" value="2"/>
</dbReference>
<evidence type="ECO:0000256" key="2">
    <source>
        <dbReference type="SAM" id="MobiDB-lite"/>
    </source>
</evidence>
<name>A0AA38HQS7_9CUCU</name>
<dbReference type="InterPro" id="IPR052797">
    <property type="entry name" value="RegFact_GeneExpr_CellDeath"/>
</dbReference>
<dbReference type="InterPro" id="IPR013087">
    <property type="entry name" value="Znf_C2H2_type"/>
</dbReference>
<dbReference type="InterPro" id="IPR018289">
    <property type="entry name" value="MULE_transposase_dom"/>
</dbReference>
<gene>
    <name evidence="5" type="ORF">Zmor_025031</name>
</gene>
<keyword evidence="6" id="KW-1185">Reference proteome</keyword>
<evidence type="ECO:0000313" key="5">
    <source>
        <dbReference type="EMBL" id="KAJ3642228.1"/>
    </source>
</evidence>
<dbReference type="Pfam" id="PF10551">
    <property type="entry name" value="MULE"/>
    <property type="match status" value="1"/>
</dbReference>
<dbReference type="EMBL" id="JALNTZ010000008">
    <property type="protein sequence ID" value="KAJ3642228.1"/>
    <property type="molecule type" value="Genomic_DNA"/>
</dbReference>
<keyword evidence="1" id="KW-0862">Zinc</keyword>
<reference evidence="5" key="1">
    <citation type="journal article" date="2023" name="G3 (Bethesda)">
        <title>Whole genome assemblies of Zophobas morio and Tenebrio molitor.</title>
        <authorList>
            <person name="Kaur S."/>
            <person name="Stinson S.A."/>
            <person name="diCenzo G.C."/>
        </authorList>
    </citation>
    <scope>NUCLEOTIDE SEQUENCE</scope>
    <source>
        <strain evidence="5">QUZm001</strain>
    </source>
</reference>
<feature type="domain" description="SWIM-type" evidence="4">
    <location>
        <begin position="571"/>
        <end position="623"/>
    </location>
</feature>
<keyword evidence="1" id="KW-0479">Metal-binding</keyword>
<proteinExistence type="predicted"/>
<feature type="domain" description="C2H2-type" evidence="3">
    <location>
        <begin position="10"/>
        <end position="33"/>
    </location>
</feature>
<evidence type="ECO:0000259" key="3">
    <source>
        <dbReference type="PROSITE" id="PS50157"/>
    </source>
</evidence>
<protein>
    <recommendedName>
        <fullName evidence="7">C2H2-type domain-containing protein</fullName>
    </recommendedName>
</protein>